<dbReference type="EMBL" id="MNCJ02000327">
    <property type="protein sequence ID" value="KAF5776936.1"/>
    <property type="molecule type" value="Genomic_DNA"/>
</dbReference>
<organism evidence="2 3">
    <name type="scientific">Helianthus annuus</name>
    <name type="common">Common sunflower</name>
    <dbReference type="NCBI Taxonomy" id="4232"/>
    <lineage>
        <taxon>Eukaryota</taxon>
        <taxon>Viridiplantae</taxon>
        <taxon>Streptophyta</taxon>
        <taxon>Embryophyta</taxon>
        <taxon>Tracheophyta</taxon>
        <taxon>Spermatophyta</taxon>
        <taxon>Magnoliopsida</taxon>
        <taxon>eudicotyledons</taxon>
        <taxon>Gunneridae</taxon>
        <taxon>Pentapetalae</taxon>
        <taxon>asterids</taxon>
        <taxon>campanulids</taxon>
        <taxon>Asterales</taxon>
        <taxon>Asteraceae</taxon>
        <taxon>Asteroideae</taxon>
        <taxon>Heliantheae alliance</taxon>
        <taxon>Heliantheae</taxon>
        <taxon>Helianthus</taxon>
    </lineage>
</organism>
<dbReference type="Gramene" id="mRNA:HanXRQr2_Chr12g0529821">
    <property type="protein sequence ID" value="CDS:HanXRQr2_Chr12g0529821.1"/>
    <property type="gene ID" value="HanXRQr2_Chr12g0529821"/>
</dbReference>
<keyword evidence="3" id="KW-1185">Reference proteome</keyword>
<evidence type="ECO:0000313" key="3">
    <source>
        <dbReference type="Proteomes" id="UP000215914"/>
    </source>
</evidence>
<sequence length="97" mass="10591">MQVNGFEKTKLPLLIKKNSKYCCCVSCPCRLFQQPTLTPSSLLATHTTSSSLPATHRLNLAFSLSTISMNNTTAVVDPTTIKHIPPFPNHEVVGNHA</sequence>
<protein>
    <submittedName>
        <fullName evidence="2">Uncharacterized protein</fullName>
    </submittedName>
</protein>
<dbReference type="Proteomes" id="UP000215914">
    <property type="component" value="Chromosome 16"/>
</dbReference>
<reference evidence="2" key="2">
    <citation type="submission" date="2017-02" db="EMBL/GenBank/DDBJ databases">
        <title>Sunflower complete genome.</title>
        <authorList>
            <person name="Langlade N."/>
            <person name="Munos S."/>
        </authorList>
    </citation>
    <scope>NUCLEOTIDE SEQUENCE [LARGE SCALE GENOMIC DNA]</scope>
    <source>
        <tissue evidence="2">Leaves</tissue>
    </source>
</reference>
<dbReference type="EMBL" id="CM007905">
    <property type="protein sequence ID" value="OTF90865.1"/>
    <property type="molecule type" value="Genomic_DNA"/>
</dbReference>
<reference evidence="1" key="3">
    <citation type="submission" date="2020-06" db="EMBL/GenBank/DDBJ databases">
        <title>Helianthus annuus Genome sequencing and assembly Release 2.</title>
        <authorList>
            <person name="Gouzy J."/>
            <person name="Langlade N."/>
            <person name="Munos S."/>
        </authorList>
    </citation>
    <scope>NUCLEOTIDE SEQUENCE</scope>
    <source>
        <tissue evidence="1">Leaves</tissue>
    </source>
</reference>
<name>A0A251RWN5_HELAN</name>
<reference evidence="1 3" key="1">
    <citation type="journal article" date="2017" name="Nature">
        <title>The sunflower genome provides insights into oil metabolism, flowering and Asterid evolution.</title>
        <authorList>
            <person name="Badouin H."/>
            <person name="Gouzy J."/>
            <person name="Grassa C.J."/>
            <person name="Murat F."/>
            <person name="Staton S.E."/>
            <person name="Cottret L."/>
            <person name="Lelandais-Briere C."/>
            <person name="Owens G.L."/>
            <person name="Carrere S."/>
            <person name="Mayjonade B."/>
            <person name="Legrand L."/>
            <person name="Gill N."/>
            <person name="Kane N.C."/>
            <person name="Bowers J.E."/>
            <person name="Hubner S."/>
            <person name="Bellec A."/>
            <person name="Berard A."/>
            <person name="Berges H."/>
            <person name="Blanchet N."/>
            <person name="Boniface M.C."/>
            <person name="Brunel D."/>
            <person name="Catrice O."/>
            <person name="Chaidir N."/>
            <person name="Claudel C."/>
            <person name="Donnadieu C."/>
            <person name="Faraut T."/>
            <person name="Fievet G."/>
            <person name="Helmstetter N."/>
            <person name="King M."/>
            <person name="Knapp S.J."/>
            <person name="Lai Z."/>
            <person name="Le Paslier M.C."/>
            <person name="Lippi Y."/>
            <person name="Lorenzon L."/>
            <person name="Mandel J.R."/>
            <person name="Marage G."/>
            <person name="Marchand G."/>
            <person name="Marquand E."/>
            <person name="Bret-Mestries E."/>
            <person name="Morien E."/>
            <person name="Nambeesan S."/>
            <person name="Nguyen T."/>
            <person name="Pegot-Espagnet P."/>
            <person name="Pouilly N."/>
            <person name="Raftis F."/>
            <person name="Sallet E."/>
            <person name="Schiex T."/>
            <person name="Thomas J."/>
            <person name="Vandecasteele C."/>
            <person name="Vares D."/>
            <person name="Vear F."/>
            <person name="Vautrin S."/>
            <person name="Crespi M."/>
            <person name="Mangin B."/>
            <person name="Burke J.M."/>
            <person name="Salse J."/>
            <person name="Munos S."/>
            <person name="Vincourt P."/>
            <person name="Rieseberg L.H."/>
            <person name="Langlade N.B."/>
        </authorList>
    </citation>
    <scope>NUCLEOTIDE SEQUENCE [LARGE SCALE GENOMIC DNA]</scope>
    <source>
        <strain evidence="3">cv. SF193</strain>
        <tissue evidence="1">Leaves</tissue>
    </source>
</reference>
<dbReference type="AlphaFoldDB" id="A0A251RWN5"/>
<evidence type="ECO:0000313" key="1">
    <source>
        <dbReference type="EMBL" id="KAF5776936.1"/>
    </source>
</evidence>
<evidence type="ECO:0000313" key="2">
    <source>
        <dbReference type="EMBL" id="OTF90865.1"/>
    </source>
</evidence>
<proteinExistence type="predicted"/>
<accession>A0A251RWN5</accession>
<dbReference type="InParanoid" id="A0A251RWN5"/>
<gene>
    <name evidence="2" type="ORF">HannXRQ_Chr16g0504261</name>
    <name evidence="1" type="ORF">HanXRQr2_Chr12g0529821</name>
</gene>